<dbReference type="EMBL" id="LT907988">
    <property type="protein sequence ID" value="SOE49937.1"/>
    <property type="molecule type" value="Genomic_DNA"/>
</dbReference>
<accession>A0A1C3JY95</accession>
<organism evidence="2 4">
    <name type="scientific">Orrella dioscoreae</name>
    <dbReference type="NCBI Taxonomy" id="1851544"/>
    <lineage>
        <taxon>Bacteria</taxon>
        <taxon>Pseudomonadati</taxon>
        <taxon>Pseudomonadota</taxon>
        <taxon>Betaproteobacteria</taxon>
        <taxon>Burkholderiales</taxon>
        <taxon>Alcaligenaceae</taxon>
        <taxon>Orrella</taxon>
    </lineage>
</organism>
<dbReference type="RefSeq" id="WP_067750191.1">
    <property type="nucleotide sequence ID" value="NZ_LT907988.1"/>
</dbReference>
<reference evidence="3 4" key="2">
    <citation type="submission" date="2017-08" db="EMBL/GenBank/DDBJ databases">
        <authorList>
            <person name="de Groot N.N."/>
        </authorList>
    </citation>
    <scope>NUCLEOTIDE SEQUENCE [LARGE SCALE GENOMIC DNA]</scope>
    <source>
        <strain evidence="3">Orrdi1</strain>
    </source>
</reference>
<protein>
    <submittedName>
        <fullName evidence="2">Transposase and inactivated derivatives</fullName>
    </submittedName>
</protein>
<reference evidence="2 4" key="1">
    <citation type="submission" date="2016-06" db="EMBL/GenBank/DDBJ databases">
        <authorList>
            <person name="Kjaerup R.B."/>
            <person name="Dalgaard T.S."/>
            <person name="Juul-Madsen H.R."/>
        </authorList>
    </citation>
    <scope>NUCLEOTIDE SEQUENCE [LARGE SCALE GENOMIC DNA]</scope>
    <source>
        <strain evidence="2">Orrdi1</strain>
    </source>
</reference>
<dbReference type="OrthoDB" id="111180at2"/>
<keyword evidence="4" id="KW-1185">Reference proteome</keyword>
<evidence type="ECO:0000313" key="2">
    <source>
        <dbReference type="EMBL" id="SBT24229.1"/>
    </source>
</evidence>
<dbReference type="KEGG" id="odi:ODI_R2406"/>
<feature type="domain" description="Transposase InsH N-terminal" evidence="1">
    <location>
        <begin position="54"/>
        <end position="140"/>
    </location>
</feature>
<dbReference type="EMBL" id="FLRC01000007">
    <property type="protein sequence ID" value="SBT24229.1"/>
    <property type="molecule type" value="Genomic_DNA"/>
</dbReference>
<dbReference type="STRING" id="1851544.ODI_00431"/>
<evidence type="ECO:0000313" key="4">
    <source>
        <dbReference type="Proteomes" id="UP000078558"/>
    </source>
</evidence>
<dbReference type="Proteomes" id="UP000078558">
    <property type="component" value="Chromosome I"/>
</dbReference>
<evidence type="ECO:0000313" key="3">
    <source>
        <dbReference type="EMBL" id="SOE49937.1"/>
    </source>
</evidence>
<dbReference type="InterPro" id="IPR008490">
    <property type="entry name" value="Transposase_InsH_N"/>
</dbReference>
<proteinExistence type="predicted"/>
<name>A0A1C3JY95_9BURK</name>
<gene>
    <name evidence="2" type="ORF">ODI_00431</name>
    <name evidence="3" type="ORF">ODI_R2406</name>
</gene>
<dbReference type="AlphaFoldDB" id="A0A1C3JY95"/>
<sequence>MNLGTTDLKKQLSKLAESSWQQPVMVSRYGSPWIWIVSHDTWRRRLGTADPVLPDHPLMALRQHVDAELQRRAAEILRQANERYQAPPSITMLRTLILQALYDMESPQALHEQLVYNLLFRDFVGADIREVTRDVSTFVETLAAMTRDEQVVSLLEEVLAQAPLGAAAAQSGISPECRLLGVWRDRLAVKQRRVSPPPATRVTPLFLHAGQ</sequence>
<evidence type="ECO:0000259" key="1">
    <source>
        <dbReference type="Pfam" id="PF05598"/>
    </source>
</evidence>
<dbReference type="Pfam" id="PF05598">
    <property type="entry name" value="DUF772"/>
    <property type="match status" value="1"/>
</dbReference>